<accession>A0A1Z9Z3T4</accession>
<dbReference type="Gene3D" id="2.30.42.10">
    <property type="match status" value="1"/>
</dbReference>
<evidence type="ECO:0000313" key="5">
    <source>
        <dbReference type="EMBL" id="OUY09123.1"/>
    </source>
</evidence>
<dbReference type="AlphaFoldDB" id="A0A1Z9Z3T4"/>
<dbReference type="InterPro" id="IPR029045">
    <property type="entry name" value="ClpP/crotonase-like_dom_sf"/>
</dbReference>
<dbReference type="InterPro" id="IPR036034">
    <property type="entry name" value="PDZ_sf"/>
</dbReference>
<dbReference type="GO" id="GO:0007165">
    <property type="term" value="P:signal transduction"/>
    <property type="evidence" value="ECO:0007669"/>
    <property type="project" value="TreeGrafter"/>
</dbReference>
<protein>
    <recommendedName>
        <fullName evidence="4">Tail specific protease domain-containing protein</fullName>
    </recommendedName>
</protein>
<gene>
    <name evidence="5" type="ORF">CAP51_05885</name>
</gene>
<organism evidence="5 6">
    <name type="scientific">Acinetobacter populi</name>
    <dbReference type="NCBI Taxonomy" id="1582270"/>
    <lineage>
        <taxon>Bacteria</taxon>
        <taxon>Pseudomonadati</taxon>
        <taxon>Pseudomonadota</taxon>
        <taxon>Gammaproteobacteria</taxon>
        <taxon>Moraxellales</taxon>
        <taxon>Moraxellaceae</taxon>
        <taxon>Acinetobacter</taxon>
    </lineage>
</organism>
<keyword evidence="6" id="KW-1185">Reference proteome</keyword>
<dbReference type="GO" id="GO:0004175">
    <property type="term" value="F:endopeptidase activity"/>
    <property type="evidence" value="ECO:0007669"/>
    <property type="project" value="TreeGrafter"/>
</dbReference>
<dbReference type="PANTHER" id="PTHR32060">
    <property type="entry name" value="TAIL-SPECIFIC PROTEASE"/>
    <property type="match status" value="1"/>
</dbReference>
<comment type="caution">
    <text evidence="5">The sequence shown here is derived from an EMBL/GenBank/DDBJ whole genome shotgun (WGS) entry which is preliminary data.</text>
</comment>
<dbReference type="Pfam" id="PF22694">
    <property type="entry name" value="CtpB_N-like"/>
    <property type="match status" value="1"/>
</dbReference>
<dbReference type="SUPFAM" id="SSF52096">
    <property type="entry name" value="ClpP/crotonase"/>
    <property type="match status" value="1"/>
</dbReference>
<evidence type="ECO:0000313" key="6">
    <source>
        <dbReference type="Proteomes" id="UP000196536"/>
    </source>
</evidence>
<dbReference type="CDD" id="cd07560">
    <property type="entry name" value="Peptidase_S41_CPP"/>
    <property type="match status" value="1"/>
</dbReference>
<evidence type="ECO:0000256" key="3">
    <source>
        <dbReference type="ARBA" id="ARBA00022825"/>
    </source>
</evidence>
<dbReference type="InterPro" id="IPR004447">
    <property type="entry name" value="Peptidase_S41A"/>
</dbReference>
<dbReference type="Gene3D" id="3.90.226.10">
    <property type="entry name" value="2-enoyl-CoA Hydratase, Chain A, domain 1"/>
    <property type="match status" value="1"/>
</dbReference>
<dbReference type="PANTHER" id="PTHR32060:SF30">
    <property type="entry name" value="CARBOXY-TERMINAL PROCESSING PROTEASE CTPA"/>
    <property type="match status" value="1"/>
</dbReference>
<evidence type="ECO:0000256" key="2">
    <source>
        <dbReference type="ARBA" id="ARBA00022801"/>
    </source>
</evidence>
<keyword evidence="3" id="KW-0720">Serine protease</keyword>
<feature type="domain" description="Tail specific protease" evidence="4">
    <location>
        <begin position="231"/>
        <end position="419"/>
    </location>
</feature>
<dbReference type="InterPro" id="IPR005151">
    <property type="entry name" value="Tail-specific_protease"/>
</dbReference>
<name>A0A1Z9Z3T4_9GAMM</name>
<sequence>MSNKLYLSGGLLVLSVSLCFGIVYAAPTVMQKRAATETKSTDIEQIATGQTGLGQNLAQPAPKQIVSTISEQDDELSLNEAETDQEDMDQVEDVPIEQIRNFIETFQIIKDNYVDPLTNTELFENAMHGLAERLDPYSRYLDAEHYKQLLDFTEGQIAEPQLSLQFNADQQNWQLNKIVRNSDNYRQGLRDGQIVERINGVNIQALDGRSLRSMLTGTFGSTLSLRVKTDEKVQTVEVVRDQQLNYDVEPFLTDDRILVIRIKAFQQDTTAQVQEIIKIYQQRTTIRGLLIDIRDNPGGLLSAAVDLADLFLEQGLIVTTKGRIDPPQKFQALPSQNPINYPIAILQNRFSASAAEVFSAALKEQNRALVLGETSYGKGAIQKLFPLKQGALQLTVALYYTPQGHLIEGKGIEPNETLNISRSLTDQQILNQAVISFERSLVNRSSNP</sequence>
<dbReference type="OrthoDB" id="9812068at2"/>
<dbReference type="EMBL" id="NEXX01000001">
    <property type="protein sequence ID" value="OUY09123.1"/>
    <property type="molecule type" value="Genomic_DNA"/>
</dbReference>
<dbReference type="Pfam" id="PF03572">
    <property type="entry name" value="Peptidase_S41"/>
    <property type="match status" value="1"/>
</dbReference>
<dbReference type="Gene3D" id="3.30.750.44">
    <property type="match status" value="1"/>
</dbReference>
<dbReference type="InterPro" id="IPR055210">
    <property type="entry name" value="CtpA/B_N"/>
</dbReference>
<evidence type="ECO:0000259" key="4">
    <source>
        <dbReference type="SMART" id="SM00245"/>
    </source>
</evidence>
<dbReference type="GO" id="GO:0030288">
    <property type="term" value="C:outer membrane-bounded periplasmic space"/>
    <property type="evidence" value="ECO:0007669"/>
    <property type="project" value="TreeGrafter"/>
</dbReference>
<reference evidence="5 6" key="1">
    <citation type="submission" date="2017-05" db="EMBL/GenBank/DDBJ databases">
        <title>Acinetobacter populi ANC 5415 (= PBJ7), whole genome shotgun sequencing project.</title>
        <authorList>
            <person name="Nemec A."/>
            <person name="Radolfova-Krizova L."/>
        </authorList>
    </citation>
    <scope>NUCLEOTIDE SEQUENCE [LARGE SCALE GENOMIC DNA]</scope>
    <source>
        <strain evidence="5 6">PBJ7</strain>
    </source>
</reference>
<keyword evidence="1" id="KW-0645">Protease</keyword>
<dbReference type="Proteomes" id="UP000196536">
    <property type="component" value="Unassembled WGS sequence"/>
</dbReference>
<evidence type="ECO:0000256" key="1">
    <source>
        <dbReference type="ARBA" id="ARBA00022670"/>
    </source>
</evidence>
<dbReference type="RefSeq" id="WP_087619779.1">
    <property type="nucleotide sequence ID" value="NZ_NEXX01000001.1"/>
</dbReference>
<dbReference type="GO" id="GO:0006508">
    <property type="term" value="P:proteolysis"/>
    <property type="evidence" value="ECO:0007669"/>
    <property type="project" value="UniProtKB-KW"/>
</dbReference>
<dbReference type="GO" id="GO:0008236">
    <property type="term" value="F:serine-type peptidase activity"/>
    <property type="evidence" value="ECO:0007669"/>
    <property type="project" value="UniProtKB-KW"/>
</dbReference>
<dbReference type="SUPFAM" id="SSF50156">
    <property type="entry name" value="PDZ domain-like"/>
    <property type="match status" value="1"/>
</dbReference>
<keyword evidence="2" id="KW-0378">Hydrolase</keyword>
<proteinExistence type="predicted"/>
<dbReference type="SMART" id="SM00245">
    <property type="entry name" value="TSPc"/>
    <property type="match status" value="1"/>
</dbReference>